<dbReference type="Gramene" id="AET5Gv20211400.8">
    <property type="protein sequence ID" value="AET5Gv20211400.8"/>
    <property type="gene ID" value="AET5Gv20211400"/>
</dbReference>
<reference evidence="2" key="3">
    <citation type="journal article" date="2017" name="Nature">
        <title>Genome sequence of the progenitor of the wheat D genome Aegilops tauschii.</title>
        <authorList>
            <person name="Luo M.C."/>
            <person name="Gu Y.Q."/>
            <person name="Puiu D."/>
            <person name="Wang H."/>
            <person name="Twardziok S.O."/>
            <person name="Deal K.R."/>
            <person name="Huo N."/>
            <person name="Zhu T."/>
            <person name="Wang L."/>
            <person name="Wang Y."/>
            <person name="McGuire P.E."/>
            <person name="Liu S."/>
            <person name="Long H."/>
            <person name="Ramasamy R.K."/>
            <person name="Rodriguez J.C."/>
            <person name="Van S.L."/>
            <person name="Yuan L."/>
            <person name="Wang Z."/>
            <person name="Xia Z."/>
            <person name="Xiao L."/>
            <person name="Anderson O.D."/>
            <person name="Ouyang S."/>
            <person name="Liang Y."/>
            <person name="Zimin A.V."/>
            <person name="Pertea G."/>
            <person name="Qi P."/>
            <person name="Bennetzen J.L."/>
            <person name="Dai X."/>
            <person name="Dawson M.W."/>
            <person name="Muller H.G."/>
            <person name="Kugler K."/>
            <person name="Rivarola-Duarte L."/>
            <person name="Spannagl M."/>
            <person name="Mayer K.F.X."/>
            <person name="Lu F.H."/>
            <person name="Bevan M.W."/>
            <person name="Leroy P."/>
            <person name="Li P."/>
            <person name="You F.M."/>
            <person name="Sun Q."/>
            <person name="Liu Z."/>
            <person name="Lyons E."/>
            <person name="Wicker T."/>
            <person name="Salzberg S.L."/>
            <person name="Devos K.M."/>
            <person name="Dvorak J."/>
        </authorList>
    </citation>
    <scope>NUCLEOTIDE SEQUENCE [LARGE SCALE GENOMIC DNA]</scope>
    <source>
        <strain evidence="2">cv. AL8/78</strain>
    </source>
</reference>
<evidence type="ECO:0000313" key="3">
    <source>
        <dbReference type="Proteomes" id="UP000015105"/>
    </source>
</evidence>
<accession>A0A453JVP4</accession>
<feature type="region of interest" description="Disordered" evidence="1">
    <location>
        <begin position="1"/>
        <end position="21"/>
    </location>
</feature>
<name>A0A453JVP4_AEGTS</name>
<evidence type="ECO:0000313" key="2">
    <source>
        <dbReference type="EnsemblPlants" id="AET5Gv20211400.8"/>
    </source>
</evidence>
<dbReference type="AlphaFoldDB" id="A0A453JVP4"/>
<feature type="region of interest" description="Disordered" evidence="1">
    <location>
        <begin position="211"/>
        <end position="251"/>
    </location>
</feature>
<dbReference type="InterPro" id="IPR053304">
    <property type="entry name" value="RNA_M5U_MTase"/>
</dbReference>
<reference evidence="2" key="4">
    <citation type="submission" date="2019-03" db="UniProtKB">
        <authorList>
            <consortium name="EnsemblPlants"/>
        </authorList>
    </citation>
    <scope>IDENTIFICATION</scope>
</reference>
<proteinExistence type="predicted"/>
<sequence>LPSAHCLPLSVPDPDRPLPHRSRRALLPSRWHRRRPPSFLSPAASSFLSVTGLSLTARAAPSFPRVGTGRAVLPSDPVAASAMAAAGGPLQGQARPGQACWPPSRVTASAVTTATSSSLEAAAPLKADLRHVSDPSISSLQQCSGCTHEFDLEKPPVLQEVADFFSGHGIEDFTFSRGRLSEWRCRAKLVVRGTPEKPLIGLYREGTHTVQDIPDCRGRTGGTATSDGMKPGHGNPPQPSRPRRRSVLWGS</sequence>
<dbReference type="Proteomes" id="UP000015105">
    <property type="component" value="Chromosome 5D"/>
</dbReference>
<dbReference type="PANTHER" id="PTHR47548">
    <property type="entry name" value="BNAA06G32370D PROTEIN"/>
    <property type="match status" value="1"/>
</dbReference>
<dbReference type="STRING" id="200361.A0A453JVP4"/>
<dbReference type="PANTHER" id="PTHR47548:SF1">
    <property type="entry name" value="S-ADENOSYL-L-METHIONINE-DEPENDENT METHYLTRANSFERASES SUPERFAMILY PROTEIN"/>
    <property type="match status" value="1"/>
</dbReference>
<organism evidence="2 3">
    <name type="scientific">Aegilops tauschii subsp. strangulata</name>
    <name type="common">Goatgrass</name>
    <dbReference type="NCBI Taxonomy" id="200361"/>
    <lineage>
        <taxon>Eukaryota</taxon>
        <taxon>Viridiplantae</taxon>
        <taxon>Streptophyta</taxon>
        <taxon>Embryophyta</taxon>
        <taxon>Tracheophyta</taxon>
        <taxon>Spermatophyta</taxon>
        <taxon>Magnoliopsida</taxon>
        <taxon>Liliopsida</taxon>
        <taxon>Poales</taxon>
        <taxon>Poaceae</taxon>
        <taxon>BOP clade</taxon>
        <taxon>Pooideae</taxon>
        <taxon>Triticodae</taxon>
        <taxon>Triticeae</taxon>
        <taxon>Triticinae</taxon>
        <taxon>Aegilops</taxon>
    </lineage>
</organism>
<reference evidence="2" key="5">
    <citation type="journal article" date="2021" name="G3 (Bethesda)">
        <title>Aegilops tauschii genome assembly Aet v5.0 features greater sequence contiguity and improved annotation.</title>
        <authorList>
            <person name="Wang L."/>
            <person name="Zhu T."/>
            <person name="Rodriguez J.C."/>
            <person name="Deal K.R."/>
            <person name="Dubcovsky J."/>
            <person name="McGuire P.E."/>
            <person name="Lux T."/>
            <person name="Spannagl M."/>
            <person name="Mayer K.F.X."/>
            <person name="Baldrich P."/>
            <person name="Meyers B.C."/>
            <person name="Huo N."/>
            <person name="Gu Y.Q."/>
            <person name="Zhou H."/>
            <person name="Devos K.M."/>
            <person name="Bennetzen J.L."/>
            <person name="Unver T."/>
            <person name="Budak H."/>
            <person name="Gulick P.J."/>
            <person name="Galiba G."/>
            <person name="Kalapos B."/>
            <person name="Nelson D.R."/>
            <person name="Li P."/>
            <person name="You F.M."/>
            <person name="Luo M.C."/>
            <person name="Dvorak J."/>
        </authorList>
    </citation>
    <scope>NUCLEOTIDE SEQUENCE [LARGE SCALE GENOMIC DNA]</scope>
    <source>
        <strain evidence="2">cv. AL8/78</strain>
    </source>
</reference>
<evidence type="ECO:0000256" key="1">
    <source>
        <dbReference type="SAM" id="MobiDB-lite"/>
    </source>
</evidence>
<reference evidence="3" key="1">
    <citation type="journal article" date="2014" name="Science">
        <title>Ancient hybridizations among the ancestral genomes of bread wheat.</title>
        <authorList>
            <consortium name="International Wheat Genome Sequencing Consortium,"/>
            <person name="Marcussen T."/>
            <person name="Sandve S.R."/>
            <person name="Heier L."/>
            <person name="Spannagl M."/>
            <person name="Pfeifer M."/>
            <person name="Jakobsen K.S."/>
            <person name="Wulff B.B."/>
            <person name="Steuernagel B."/>
            <person name="Mayer K.F."/>
            <person name="Olsen O.A."/>
        </authorList>
    </citation>
    <scope>NUCLEOTIDE SEQUENCE [LARGE SCALE GENOMIC DNA]</scope>
    <source>
        <strain evidence="3">cv. AL8/78</strain>
    </source>
</reference>
<keyword evidence="3" id="KW-1185">Reference proteome</keyword>
<dbReference type="EnsemblPlants" id="AET5Gv20211400.8">
    <property type="protein sequence ID" value="AET5Gv20211400.8"/>
    <property type="gene ID" value="AET5Gv20211400"/>
</dbReference>
<feature type="compositionally biased region" description="Basic residues" evidence="1">
    <location>
        <begin position="241"/>
        <end position="251"/>
    </location>
</feature>
<reference evidence="3" key="2">
    <citation type="journal article" date="2017" name="Nat. Plants">
        <title>The Aegilops tauschii genome reveals multiple impacts of transposons.</title>
        <authorList>
            <person name="Zhao G."/>
            <person name="Zou C."/>
            <person name="Li K."/>
            <person name="Wang K."/>
            <person name="Li T."/>
            <person name="Gao L."/>
            <person name="Zhang X."/>
            <person name="Wang H."/>
            <person name="Yang Z."/>
            <person name="Liu X."/>
            <person name="Jiang W."/>
            <person name="Mao L."/>
            <person name="Kong X."/>
            <person name="Jiao Y."/>
            <person name="Jia J."/>
        </authorList>
    </citation>
    <scope>NUCLEOTIDE SEQUENCE [LARGE SCALE GENOMIC DNA]</scope>
    <source>
        <strain evidence="3">cv. AL8/78</strain>
    </source>
</reference>
<protein>
    <submittedName>
        <fullName evidence="2">Uncharacterized protein</fullName>
    </submittedName>
</protein>